<dbReference type="Gene3D" id="2.40.30.10">
    <property type="entry name" value="Translation factors"/>
    <property type="match status" value="1"/>
</dbReference>
<dbReference type="GO" id="GO:0022625">
    <property type="term" value="C:cytosolic large ribosomal subunit"/>
    <property type="evidence" value="ECO:0007669"/>
    <property type="project" value="TreeGrafter"/>
</dbReference>
<dbReference type="InterPro" id="IPR019926">
    <property type="entry name" value="Ribosomal_uL3_CS"/>
</dbReference>
<evidence type="ECO:0000313" key="6">
    <source>
        <dbReference type="Proteomes" id="UP000473826"/>
    </source>
</evidence>
<dbReference type="PANTHER" id="PTHR11363:SF5">
    <property type="entry name" value="LARGE RIBOSOMAL SUBUNIT PROTEIN UL3"/>
    <property type="match status" value="1"/>
</dbReference>
<evidence type="ECO:0000256" key="4">
    <source>
        <dbReference type="RuleBase" id="RU003905"/>
    </source>
</evidence>
<protein>
    <recommendedName>
        <fullName evidence="7">60S ribosomal protein L3</fullName>
    </recommendedName>
</protein>
<dbReference type="SUPFAM" id="SSF50447">
    <property type="entry name" value="Translation proteins"/>
    <property type="match status" value="1"/>
</dbReference>
<comment type="similarity">
    <text evidence="1 4">Belongs to the universal ribosomal protein uL3 family.</text>
</comment>
<comment type="caution">
    <text evidence="5">The sequence shown here is derived from an EMBL/GenBank/DDBJ whole genome shotgun (WGS) entry which is preliminary data.</text>
</comment>
<dbReference type="Gene3D" id="3.30.1430.10">
    <property type="match status" value="1"/>
</dbReference>
<dbReference type="EMBL" id="QKWK01000008">
    <property type="protein sequence ID" value="TXT07376.1"/>
    <property type="molecule type" value="Genomic_DNA"/>
</dbReference>
<dbReference type="FunFam" id="3.30.1430.10:FF:000001">
    <property type="entry name" value="60S ribosomal protein L3"/>
    <property type="match status" value="1"/>
</dbReference>
<gene>
    <name evidence="5" type="ORF">VHUM_03096</name>
</gene>
<dbReference type="InterPro" id="IPR000597">
    <property type="entry name" value="Ribosomal_uL3"/>
</dbReference>
<dbReference type="InterPro" id="IPR009000">
    <property type="entry name" value="Transl_B-barrel_sf"/>
</dbReference>
<dbReference type="PROSITE" id="PS00474">
    <property type="entry name" value="RIBOSOMAL_L3"/>
    <property type="match status" value="1"/>
</dbReference>
<dbReference type="FunFam" id="2.40.30.10:FF:000079">
    <property type="entry name" value="60S ribosomal protein L3"/>
    <property type="match status" value="1"/>
</dbReference>
<dbReference type="Gene3D" id="4.10.960.10">
    <property type="entry name" value="Ribosomal protein L3, domain 3"/>
    <property type="match status" value="1"/>
</dbReference>
<dbReference type="Proteomes" id="UP000473826">
    <property type="component" value="Unassembled WGS sequence"/>
</dbReference>
<keyword evidence="6" id="KW-1185">Reference proteome</keyword>
<dbReference type="InterPro" id="IPR045077">
    <property type="entry name" value="L3_arc_euk"/>
</dbReference>
<evidence type="ECO:0000256" key="1">
    <source>
        <dbReference type="ARBA" id="ARBA00006540"/>
    </source>
</evidence>
<evidence type="ECO:0008006" key="7">
    <source>
        <dbReference type="Google" id="ProtNLM"/>
    </source>
</evidence>
<evidence type="ECO:0000313" key="5">
    <source>
        <dbReference type="EMBL" id="TXT07376.1"/>
    </source>
</evidence>
<proteinExistence type="inferred from homology"/>
<dbReference type="PANTHER" id="PTHR11363">
    <property type="entry name" value="60S RIBOSOMAL PROTEIN L3-RELATED"/>
    <property type="match status" value="1"/>
</dbReference>
<dbReference type="FunFam" id="2.40.30.10:FF:000351">
    <property type="entry name" value="Ribosomal protein L3"/>
    <property type="match status" value="1"/>
</dbReference>
<sequence>MAHDRNNLLCNPLTLSQYEEPRSGSLAFLPRKRAAKHRGYIKSFPKDDPKKPVHLTATLGYKAGMTHVVRDLDRPGSKMHKREVVEAATVVETPPVVVVGVVGYVETPRGLRSLTTVWAEHLSDEVKRRFYKNWYKSKKKAFTRYAKKHAENNGASVARELERIKKYASVVRVLVHTQLSLTGLKQKKAHLAEVQVNGGSIADKVEFAKSHFEKTVEVSQIFEQDECIDVIGVTKGKGYAGVISRWGVTRLPRKTHRGLRKVACIGAWHPSKVMFSVARSGQDGYHRRTTINHKIYRIANGSDPKSGSTEFDLTEKTINPLGGWSHYPDVKNDFVLIKGALPGTKKRVLTLRKALRVHTSRAHLEKIQLKFIDTSSILGHGKYQTPEEKAQFLGQLKIKA</sequence>
<accession>A0A7D8UY15</accession>
<dbReference type="OrthoDB" id="1611972at2759"/>
<dbReference type="FunFam" id="4.10.960.10:FF:000002">
    <property type="entry name" value="60S ribosomal protein L3"/>
    <property type="match status" value="1"/>
</dbReference>
<keyword evidence="2 4" id="KW-0689">Ribosomal protein</keyword>
<keyword evidence="3 4" id="KW-0687">Ribonucleoprotein</keyword>
<organism evidence="5 6">
    <name type="scientific">Vanrija humicola</name>
    <name type="common">Yeast</name>
    <name type="synonym">Cryptococcus humicola</name>
    <dbReference type="NCBI Taxonomy" id="5417"/>
    <lineage>
        <taxon>Eukaryota</taxon>
        <taxon>Fungi</taxon>
        <taxon>Dikarya</taxon>
        <taxon>Basidiomycota</taxon>
        <taxon>Agaricomycotina</taxon>
        <taxon>Tremellomycetes</taxon>
        <taxon>Trichosporonales</taxon>
        <taxon>Trichosporonaceae</taxon>
        <taxon>Vanrija</taxon>
    </lineage>
</organism>
<evidence type="ECO:0000256" key="2">
    <source>
        <dbReference type="ARBA" id="ARBA00022980"/>
    </source>
</evidence>
<dbReference type="Pfam" id="PF00297">
    <property type="entry name" value="Ribosomal_L3"/>
    <property type="match status" value="1"/>
</dbReference>
<dbReference type="InterPro" id="IPR044892">
    <property type="entry name" value="Ribosomal_L3_dom_3_arc_sf"/>
</dbReference>
<dbReference type="GO" id="GO:0006412">
    <property type="term" value="P:translation"/>
    <property type="evidence" value="ECO:0007669"/>
    <property type="project" value="InterPro"/>
</dbReference>
<evidence type="ECO:0000256" key="3">
    <source>
        <dbReference type="ARBA" id="ARBA00023274"/>
    </source>
</evidence>
<dbReference type="GO" id="GO:0003723">
    <property type="term" value="F:RNA binding"/>
    <property type="evidence" value="ECO:0007669"/>
    <property type="project" value="TreeGrafter"/>
</dbReference>
<name>A0A7D8UY15_VANHU</name>
<reference evidence="5 6" key="1">
    <citation type="journal article" date="2019" name="PLoS Genet.">
        <title>Convergent evolution of linked mating-type loci in basidiomycete fungi.</title>
        <authorList>
            <person name="Sun S."/>
            <person name="Coelho M.A."/>
            <person name="Heitman J."/>
            <person name="Nowrousian M."/>
        </authorList>
    </citation>
    <scope>NUCLEOTIDE SEQUENCE [LARGE SCALE GENOMIC DNA]</scope>
    <source>
        <strain evidence="5 6">CBS 4282</strain>
    </source>
</reference>
<dbReference type="GO" id="GO:0003735">
    <property type="term" value="F:structural constituent of ribosome"/>
    <property type="evidence" value="ECO:0007669"/>
    <property type="project" value="InterPro"/>
</dbReference>
<dbReference type="AlphaFoldDB" id="A0A7D8UY15"/>